<organism evidence="2 3">
    <name type="scientific">Desulfobaculum bizertense DSM 18034</name>
    <dbReference type="NCBI Taxonomy" id="1121442"/>
    <lineage>
        <taxon>Bacteria</taxon>
        <taxon>Pseudomonadati</taxon>
        <taxon>Thermodesulfobacteriota</taxon>
        <taxon>Desulfovibrionia</taxon>
        <taxon>Desulfovibrionales</taxon>
        <taxon>Desulfovibrionaceae</taxon>
        <taxon>Desulfobaculum</taxon>
    </lineage>
</organism>
<protein>
    <submittedName>
        <fullName evidence="2">Uncharacterized protein</fullName>
    </submittedName>
</protein>
<reference evidence="2 3" key="1">
    <citation type="submission" date="2017-02" db="EMBL/GenBank/DDBJ databases">
        <authorList>
            <person name="Peterson S.W."/>
        </authorList>
    </citation>
    <scope>NUCLEOTIDE SEQUENCE [LARGE SCALE GENOMIC DNA]</scope>
    <source>
        <strain evidence="2 3">DSM 18034</strain>
    </source>
</reference>
<gene>
    <name evidence="2" type="ORF">SAMN02745702_01687</name>
</gene>
<dbReference type="AlphaFoldDB" id="A0A1T4W6X2"/>
<dbReference type="RefSeq" id="WP_078684979.1">
    <property type="nucleotide sequence ID" value="NZ_FUYA01000005.1"/>
</dbReference>
<dbReference type="EMBL" id="FUYA01000005">
    <property type="protein sequence ID" value="SKA72755.1"/>
    <property type="molecule type" value="Genomic_DNA"/>
</dbReference>
<sequence>MPQSDKTSEHSASGLFDTLRTGLSVLGDELKWICIKALRSIEIRQMEKRLEKEYTALGKAMHSELSPEKASDAEATQTVAISSDMTLCLKQIEFLQEEIAFLRKECSKKRESLVSERISKMNS</sequence>
<accession>A0A1T4W6X2</accession>
<dbReference type="OrthoDB" id="5457847at2"/>
<evidence type="ECO:0000313" key="3">
    <source>
        <dbReference type="Proteomes" id="UP000189733"/>
    </source>
</evidence>
<keyword evidence="1" id="KW-0175">Coiled coil</keyword>
<dbReference type="STRING" id="1121442.SAMN02745702_01687"/>
<keyword evidence="3" id="KW-1185">Reference proteome</keyword>
<name>A0A1T4W6X2_9BACT</name>
<feature type="coiled-coil region" evidence="1">
    <location>
        <begin position="85"/>
        <end position="112"/>
    </location>
</feature>
<dbReference type="Proteomes" id="UP000189733">
    <property type="component" value="Unassembled WGS sequence"/>
</dbReference>
<evidence type="ECO:0000256" key="1">
    <source>
        <dbReference type="SAM" id="Coils"/>
    </source>
</evidence>
<evidence type="ECO:0000313" key="2">
    <source>
        <dbReference type="EMBL" id="SKA72755.1"/>
    </source>
</evidence>
<proteinExistence type="predicted"/>